<accession>A0A511ZED1</accession>
<dbReference type="PANTHER" id="PTHR48098:SF6">
    <property type="entry name" value="FERRI-BACILLIBACTIN ESTERASE BESA"/>
    <property type="match status" value="1"/>
</dbReference>
<gene>
    <name evidence="1" type="ORF">OSO01_05460</name>
</gene>
<dbReference type="STRING" id="582851.GCA_900162665_02771"/>
<evidence type="ECO:0000313" key="2">
    <source>
        <dbReference type="Proteomes" id="UP000321558"/>
    </source>
</evidence>
<comment type="caution">
    <text evidence="1">The sequence shown here is derived from an EMBL/GenBank/DDBJ whole genome shotgun (WGS) entry which is preliminary data.</text>
</comment>
<proteinExistence type="predicted"/>
<name>A0A511ZED1_9BACI</name>
<dbReference type="OrthoDB" id="9784036at2"/>
<dbReference type="InterPro" id="IPR050583">
    <property type="entry name" value="Mycobacterial_A85_antigen"/>
</dbReference>
<reference evidence="1 2" key="1">
    <citation type="submission" date="2019-07" db="EMBL/GenBank/DDBJ databases">
        <title>Whole genome shotgun sequence of Oceanobacillus sojae NBRC 105379.</title>
        <authorList>
            <person name="Hosoyama A."/>
            <person name="Uohara A."/>
            <person name="Ohji S."/>
            <person name="Ichikawa N."/>
        </authorList>
    </citation>
    <scope>NUCLEOTIDE SEQUENCE [LARGE SCALE GENOMIC DNA]</scope>
    <source>
        <strain evidence="1 2">NBRC 105379</strain>
    </source>
</reference>
<protein>
    <submittedName>
        <fullName evidence="1">Esterase</fullName>
    </submittedName>
</protein>
<dbReference type="RefSeq" id="WP_147208372.1">
    <property type="nucleotide sequence ID" value="NZ_BJYM01000002.1"/>
</dbReference>
<dbReference type="InterPro" id="IPR029058">
    <property type="entry name" value="AB_hydrolase_fold"/>
</dbReference>
<keyword evidence="2" id="KW-1185">Reference proteome</keyword>
<dbReference type="InterPro" id="IPR000801">
    <property type="entry name" value="Esterase-like"/>
</dbReference>
<sequence>MRHSYFYLKLETHELTMNYKNDKRRIRVLLPKNYGKEKNRHYPVVYMHDGQNVFYSSEAYSGYSWKVIPAIKRNPDLPKMIIVGIDNGEQDRINEYTPWKITESPLPEDIELGGRGAEFAEFIMTVVKPFIDQHYRTKSDKYHTAMIGSSLGGNISAFMGIEYKDQIGCLGIFSLANWITSTAFDHYIDREPLDHEQRVYIQVGTQEGDDADRQLMYGNMKQAYIDCSLKYYKQLVKGNIPIDNIHLNIFADEEHNEEAWSRHLPECFRFLSEKWS</sequence>
<dbReference type="AlphaFoldDB" id="A0A511ZED1"/>
<dbReference type="Proteomes" id="UP000321558">
    <property type="component" value="Unassembled WGS sequence"/>
</dbReference>
<dbReference type="EMBL" id="BJYM01000002">
    <property type="protein sequence ID" value="GEN85807.1"/>
    <property type="molecule type" value="Genomic_DNA"/>
</dbReference>
<dbReference type="PANTHER" id="PTHR48098">
    <property type="entry name" value="ENTEROCHELIN ESTERASE-RELATED"/>
    <property type="match status" value="1"/>
</dbReference>
<dbReference type="Gene3D" id="3.40.50.1820">
    <property type="entry name" value="alpha/beta hydrolase"/>
    <property type="match status" value="1"/>
</dbReference>
<organism evidence="1 2">
    <name type="scientific">Oceanobacillus sojae</name>
    <dbReference type="NCBI Taxonomy" id="582851"/>
    <lineage>
        <taxon>Bacteria</taxon>
        <taxon>Bacillati</taxon>
        <taxon>Bacillota</taxon>
        <taxon>Bacilli</taxon>
        <taxon>Bacillales</taxon>
        <taxon>Bacillaceae</taxon>
        <taxon>Oceanobacillus</taxon>
    </lineage>
</organism>
<evidence type="ECO:0000313" key="1">
    <source>
        <dbReference type="EMBL" id="GEN85807.1"/>
    </source>
</evidence>
<dbReference type="SUPFAM" id="SSF53474">
    <property type="entry name" value="alpha/beta-Hydrolases"/>
    <property type="match status" value="1"/>
</dbReference>
<dbReference type="Pfam" id="PF00756">
    <property type="entry name" value="Esterase"/>
    <property type="match status" value="1"/>
</dbReference>